<dbReference type="PANTHER" id="PTHR11070">
    <property type="entry name" value="UVRD / RECB / PCRA DNA HELICASE FAMILY MEMBER"/>
    <property type="match status" value="1"/>
</dbReference>
<dbReference type="Proteomes" id="UP000287533">
    <property type="component" value="Unassembled WGS sequence"/>
</dbReference>
<feature type="region of interest" description="Disordered" evidence="10">
    <location>
        <begin position="186"/>
        <end position="209"/>
    </location>
</feature>
<proteinExistence type="inferred from homology"/>
<dbReference type="InterPro" id="IPR013986">
    <property type="entry name" value="DExx_box_DNA_helicase_dom_sf"/>
</dbReference>
<evidence type="ECO:0000313" key="12">
    <source>
        <dbReference type="EMBL" id="RSX53419.1"/>
    </source>
</evidence>
<keyword evidence="8" id="KW-0067">ATP-binding</keyword>
<comment type="similarity">
    <text evidence="1">Belongs to the helicase family. UvrD subfamily.</text>
</comment>
<dbReference type="InterPro" id="IPR027417">
    <property type="entry name" value="P-loop_NTPase"/>
</dbReference>
<evidence type="ECO:0000256" key="7">
    <source>
        <dbReference type="ARBA" id="ARBA00022839"/>
    </source>
</evidence>
<evidence type="ECO:0000256" key="5">
    <source>
        <dbReference type="ARBA" id="ARBA00022801"/>
    </source>
</evidence>
<accession>A0A430FKK1</accession>
<evidence type="ECO:0000313" key="13">
    <source>
        <dbReference type="Proteomes" id="UP000287533"/>
    </source>
</evidence>
<keyword evidence="6" id="KW-0347">Helicase</keyword>
<evidence type="ECO:0000256" key="4">
    <source>
        <dbReference type="ARBA" id="ARBA00022763"/>
    </source>
</evidence>
<keyword evidence="3" id="KW-0547">Nucleotide-binding</keyword>
<dbReference type="Gene3D" id="3.40.50.300">
    <property type="entry name" value="P-loop containing nucleotide triphosphate hydrolases"/>
    <property type="match status" value="3"/>
</dbReference>
<keyword evidence="9" id="KW-0234">DNA repair</keyword>
<evidence type="ECO:0000256" key="10">
    <source>
        <dbReference type="SAM" id="MobiDB-lite"/>
    </source>
</evidence>
<keyword evidence="13" id="KW-1185">Reference proteome</keyword>
<name>A0A430FKK1_9BIFI</name>
<reference evidence="12 13" key="1">
    <citation type="submission" date="2018-09" db="EMBL/GenBank/DDBJ databases">
        <title>Characterization of the phylogenetic diversity of five novel species belonging to the genus Bifidobacterium.</title>
        <authorList>
            <person name="Lugli G.A."/>
            <person name="Duranti S."/>
            <person name="Milani C."/>
        </authorList>
    </citation>
    <scope>NUCLEOTIDE SEQUENCE [LARGE SCALE GENOMIC DNA]</scope>
    <source>
        <strain evidence="12 13">2034B</strain>
    </source>
</reference>
<gene>
    <name evidence="12" type="ORF">D2E25_0742</name>
</gene>
<keyword evidence="5" id="KW-0378">Hydrolase</keyword>
<protein>
    <submittedName>
        <fullName evidence="12">PD-(D/E)XK nuclease superfamily</fullName>
    </submittedName>
</protein>
<evidence type="ECO:0000256" key="2">
    <source>
        <dbReference type="ARBA" id="ARBA00022722"/>
    </source>
</evidence>
<evidence type="ECO:0000256" key="1">
    <source>
        <dbReference type="ARBA" id="ARBA00009922"/>
    </source>
</evidence>
<comment type="caution">
    <text evidence="12">The sequence shown here is derived from an EMBL/GenBank/DDBJ whole genome shotgun (WGS) entry which is preliminary data.</text>
</comment>
<dbReference type="EMBL" id="QXGL01000002">
    <property type="protein sequence ID" value="RSX53419.1"/>
    <property type="molecule type" value="Genomic_DNA"/>
</dbReference>
<dbReference type="InterPro" id="IPR014017">
    <property type="entry name" value="DNA_helicase_UvrD-like_C"/>
</dbReference>
<dbReference type="GO" id="GO:0003677">
    <property type="term" value="F:DNA binding"/>
    <property type="evidence" value="ECO:0007669"/>
    <property type="project" value="InterPro"/>
</dbReference>
<dbReference type="GO" id="GO:0005829">
    <property type="term" value="C:cytosol"/>
    <property type="evidence" value="ECO:0007669"/>
    <property type="project" value="TreeGrafter"/>
</dbReference>
<keyword evidence="2" id="KW-0540">Nuclease</keyword>
<dbReference type="PANTHER" id="PTHR11070:SF59">
    <property type="entry name" value="DNA 3'-5' HELICASE"/>
    <property type="match status" value="1"/>
</dbReference>
<evidence type="ECO:0000256" key="3">
    <source>
        <dbReference type="ARBA" id="ARBA00022741"/>
    </source>
</evidence>
<keyword evidence="4" id="KW-0227">DNA damage</keyword>
<dbReference type="InterPro" id="IPR038726">
    <property type="entry name" value="PDDEXK_AddAB-type"/>
</dbReference>
<dbReference type="InterPro" id="IPR000212">
    <property type="entry name" value="DNA_helicase_UvrD/REP"/>
</dbReference>
<keyword evidence="7" id="KW-0269">Exonuclease</keyword>
<organism evidence="12 13">
    <name type="scientific">Bifidobacterium goeldii</name>
    <dbReference type="NCBI Taxonomy" id="2306975"/>
    <lineage>
        <taxon>Bacteria</taxon>
        <taxon>Bacillati</taxon>
        <taxon>Actinomycetota</taxon>
        <taxon>Actinomycetes</taxon>
        <taxon>Bifidobacteriales</taxon>
        <taxon>Bifidobacteriaceae</taxon>
        <taxon>Bifidobacterium</taxon>
    </lineage>
</organism>
<evidence type="ECO:0000259" key="11">
    <source>
        <dbReference type="PROSITE" id="PS51217"/>
    </source>
</evidence>
<dbReference type="GO" id="GO:0004527">
    <property type="term" value="F:exonuclease activity"/>
    <property type="evidence" value="ECO:0007669"/>
    <property type="project" value="UniProtKB-KW"/>
</dbReference>
<dbReference type="SUPFAM" id="SSF52540">
    <property type="entry name" value="P-loop containing nucleoside triphosphate hydrolases"/>
    <property type="match status" value="1"/>
</dbReference>
<dbReference type="GO" id="GO:0033202">
    <property type="term" value="C:DNA helicase complex"/>
    <property type="evidence" value="ECO:0007669"/>
    <property type="project" value="TreeGrafter"/>
</dbReference>
<dbReference type="GO" id="GO:0005524">
    <property type="term" value="F:ATP binding"/>
    <property type="evidence" value="ECO:0007669"/>
    <property type="project" value="UniProtKB-KW"/>
</dbReference>
<sequence>MAGCAYIACGWDTLKGMVGIAQSPSMMVNADEWLDSCGGLPADAATPLLVTGAPRSGKSRFAFAALMRALAQYGPSGAVMAVSDRRIADGLADEAIRQLGATTQARPVTTLSAIAFRIIADARARDGEPLPKLLNGAEQDAVLRQVIAAHIAHVRAGDPCDTCALLREYFALDDWTGVMTGGVDDDAADGAERSNDASNSTRTAARGGVATGGITGGINDAFIAQLRDMLARMDELGASQQIEPQLLTILGAGEWSAHVERLHAQWRLAFTLRREYQHAVSVAYPGEYRLDSSRLLVEGAEVLRDAGDTASLPQMIVIDDCQDLTLAGLSFVQALQHANVRLILVGNPDEAVQTFRGSYPEYLFAQLRNRLGVSEHELPAPYSAVSDAITYRDLIASRVSLSIHSPIDDDRPVAQRPGKLPQVAGSLPVTALDAAHPLLSDNSVRTALYRSPKDELEDVVWRIKRAHLVDGRAWNDMAVIAHDNTTVRTFGERLRRDGVPVRYSSVTRPLKDEPFVQGLFALLELAELRERDLSTIDLSVNELAALVRSRVTTLMESPLIAIGADRNHEGRPARLAPVETAMNALASLAAVVRPAQANAADDAVGDTAASSVCAQTSLAQLVEHWQSWNTAFRDAHAGNIEVDNTLMASDFAQADSAKSTASGVLPDISTHESQAFTLNAMYLLLEFGTTLDSVTSTDSVDNIANADNASKAANTEAVILSSNAAALGGTDAVLASIQSVCGRNPHATAFAHLWNLVARVAKGLKELPSREPQYALGLAWDTCHVAGRWQREALNNSDAGRAANDRLDAAMRLFDYAAGSAAKRDLTGFMRQVRAMRIEADSLAKVAPIDQAVTLTTPAGASGRSWPLVWMPAVQQDVWPNLAARNTLFGGEELADVMLFGKLAGESTTGRDMRFESVLFSEQKSLLVALTRASEQVTISAVHNDDTTPSDFLYGYMPERFTRDGARTYVEVGADDQFSGLDSDPRGLVAAARVALASNPPDSPAAHDAVAALRLLAAHGVEVADPANWPFLMSKHHENVGDDSTHTAKVVKPVTLSPSAVDGIWACPVCWLMENRFAGPRAGSVATSFGSLIHEVAQLASEEGLDLPTWRPELTDTAARIDAVRDRMMVIYRERRGDGVVIDDPADRYAAAQRDATAENVLGMIANYFIMSNMATYPAGNAKNFSIGVLESAQCERSFSALFNLDDVLAAYNAIGGIEPISRAELSAIMGTLVGAWPQGMSDDLTIRLAGRIDRMETRRMADGSQSIRLIDYKTGKTPSPIAVFNDLQLVCYQLGLAFPEGGPRGVAALTTLPQIAQSALFHVANNDAPAKSYGQESVYQPALFANGSLNAAGFTPRYYYKELGKLTDIPQLDSNPPQGVSSQAWQQFLGLRGTQAVWALTMIARVFYAAAASRSAMLETHPQPAHRRFCRMKASCPACAGQIDTVFEVRQA</sequence>
<dbReference type="Gene3D" id="1.10.10.160">
    <property type="match status" value="1"/>
</dbReference>
<feature type="domain" description="UvrD-like helicase C-terminal" evidence="11">
    <location>
        <begin position="397"/>
        <end position="728"/>
    </location>
</feature>
<dbReference type="GO" id="GO:0043138">
    <property type="term" value="F:3'-5' DNA helicase activity"/>
    <property type="evidence" value="ECO:0007669"/>
    <property type="project" value="TreeGrafter"/>
</dbReference>
<evidence type="ECO:0000256" key="9">
    <source>
        <dbReference type="ARBA" id="ARBA00023204"/>
    </source>
</evidence>
<dbReference type="Pfam" id="PF12705">
    <property type="entry name" value="PDDEXK_1"/>
    <property type="match status" value="1"/>
</dbReference>
<evidence type="ECO:0000256" key="6">
    <source>
        <dbReference type="ARBA" id="ARBA00022806"/>
    </source>
</evidence>
<evidence type="ECO:0000256" key="8">
    <source>
        <dbReference type="ARBA" id="ARBA00022840"/>
    </source>
</evidence>
<dbReference type="Gene3D" id="1.10.486.10">
    <property type="entry name" value="PCRA, domain 4"/>
    <property type="match status" value="1"/>
</dbReference>
<dbReference type="PROSITE" id="PS51217">
    <property type="entry name" value="UVRD_HELICASE_CTER"/>
    <property type="match status" value="1"/>
</dbReference>
<dbReference type="GO" id="GO:0000725">
    <property type="term" value="P:recombinational repair"/>
    <property type="evidence" value="ECO:0007669"/>
    <property type="project" value="TreeGrafter"/>
</dbReference>